<accession>A0AAV4V2E4</accession>
<dbReference type="Proteomes" id="UP001054945">
    <property type="component" value="Unassembled WGS sequence"/>
</dbReference>
<dbReference type="EMBL" id="BPLR01013870">
    <property type="protein sequence ID" value="GIY64367.1"/>
    <property type="molecule type" value="Genomic_DNA"/>
</dbReference>
<evidence type="ECO:0000313" key="2">
    <source>
        <dbReference type="EMBL" id="GIY64367.1"/>
    </source>
</evidence>
<proteinExistence type="predicted"/>
<organism evidence="2 3">
    <name type="scientific">Caerostris extrusa</name>
    <name type="common">Bark spider</name>
    <name type="synonym">Caerostris bankana</name>
    <dbReference type="NCBI Taxonomy" id="172846"/>
    <lineage>
        <taxon>Eukaryota</taxon>
        <taxon>Metazoa</taxon>
        <taxon>Ecdysozoa</taxon>
        <taxon>Arthropoda</taxon>
        <taxon>Chelicerata</taxon>
        <taxon>Arachnida</taxon>
        <taxon>Araneae</taxon>
        <taxon>Araneomorphae</taxon>
        <taxon>Entelegynae</taxon>
        <taxon>Araneoidea</taxon>
        <taxon>Araneidae</taxon>
        <taxon>Caerostris</taxon>
    </lineage>
</organism>
<name>A0AAV4V2E4_CAEEX</name>
<evidence type="ECO:0000313" key="3">
    <source>
        <dbReference type="Proteomes" id="UP001054945"/>
    </source>
</evidence>
<comment type="caution">
    <text evidence="2">The sequence shown here is derived from an EMBL/GenBank/DDBJ whole genome shotgun (WGS) entry which is preliminary data.</text>
</comment>
<feature type="transmembrane region" description="Helical" evidence="1">
    <location>
        <begin position="12"/>
        <end position="33"/>
    </location>
</feature>
<sequence length="211" mass="24148">MLELRFRRRCSLRSLLLIAVGLSFSLFPFFSLVHLPCCRIGLYDEYGVKDYNPKKGMEHVGMDNYKHSEIIGIHHSGKRKNVGNAELRSIVTQNFWLPIAPRQKRTLTIFFLAKDRESRMSTITTTTPQSLPPTLQVDQYVVRAWLPRGIKERSESNSYEVLQVVTEAGIPAMEFYPVSFTTPIPGYGVVKHPKKRSVMISPPIKRDCPKP</sequence>
<keyword evidence="1" id="KW-0472">Membrane</keyword>
<keyword evidence="1" id="KW-0812">Transmembrane</keyword>
<evidence type="ECO:0000256" key="1">
    <source>
        <dbReference type="SAM" id="Phobius"/>
    </source>
</evidence>
<keyword evidence="3" id="KW-1185">Reference proteome</keyword>
<gene>
    <name evidence="2" type="primary">Hs3st2</name>
    <name evidence="2" type="ORF">CEXT_163401</name>
</gene>
<reference evidence="2 3" key="1">
    <citation type="submission" date="2021-06" db="EMBL/GenBank/DDBJ databases">
        <title>Caerostris extrusa draft genome.</title>
        <authorList>
            <person name="Kono N."/>
            <person name="Arakawa K."/>
        </authorList>
    </citation>
    <scope>NUCLEOTIDE SEQUENCE [LARGE SCALE GENOMIC DNA]</scope>
</reference>
<protein>
    <submittedName>
        <fullName evidence="2">Heparan sulfate glucosamine 3-O-sulfotransferase 2</fullName>
    </submittedName>
</protein>
<keyword evidence="1" id="KW-1133">Transmembrane helix</keyword>
<dbReference type="AlphaFoldDB" id="A0AAV4V2E4"/>